<dbReference type="AlphaFoldDB" id="A0AAD9SYV4"/>
<dbReference type="InterPro" id="IPR011009">
    <property type="entry name" value="Kinase-like_dom_sf"/>
</dbReference>
<dbReference type="Pfam" id="PF00069">
    <property type="entry name" value="Pkinase"/>
    <property type="match status" value="1"/>
</dbReference>
<dbReference type="Proteomes" id="UP001285354">
    <property type="component" value="Unassembled WGS sequence"/>
</dbReference>
<evidence type="ECO:0000256" key="2">
    <source>
        <dbReference type="ARBA" id="ARBA00022679"/>
    </source>
</evidence>
<dbReference type="PROSITE" id="PS50011">
    <property type="entry name" value="PROTEIN_KINASE_DOM"/>
    <property type="match status" value="1"/>
</dbReference>
<comment type="caution">
    <text evidence="9">The sequence shown here is derived from an EMBL/GenBank/DDBJ whole genome shotgun (WGS) entry which is preliminary data.</text>
</comment>
<keyword evidence="10" id="KW-1185">Reference proteome</keyword>
<dbReference type="PROSITE" id="PS00108">
    <property type="entry name" value="PROTEIN_KINASE_ST"/>
    <property type="match status" value="1"/>
</dbReference>
<evidence type="ECO:0000256" key="1">
    <source>
        <dbReference type="ARBA" id="ARBA00022527"/>
    </source>
</evidence>
<dbReference type="InterPro" id="IPR008271">
    <property type="entry name" value="Ser/Thr_kinase_AS"/>
</dbReference>
<evidence type="ECO:0000313" key="9">
    <source>
        <dbReference type="EMBL" id="KAK2627053.1"/>
    </source>
</evidence>
<protein>
    <recommendedName>
        <fullName evidence="8">Protein kinase domain-containing protein</fullName>
    </recommendedName>
</protein>
<comment type="similarity">
    <text evidence="7">Belongs to the protein kinase superfamily.</text>
</comment>
<dbReference type="Gene3D" id="3.30.200.20">
    <property type="entry name" value="Phosphorylase Kinase, domain 1"/>
    <property type="match status" value="1"/>
</dbReference>
<evidence type="ECO:0000259" key="8">
    <source>
        <dbReference type="PROSITE" id="PS50011"/>
    </source>
</evidence>
<evidence type="ECO:0000256" key="7">
    <source>
        <dbReference type="RuleBase" id="RU000304"/>
    </source>
</evidence>
<evidence type="ECO:0000256" key="5">
    <source>
        <dbReference type="ARBA" id="ARBA00022840"/>
    </source>
</evidence>
<reference evidence="9" key="1">
    <citation type="submission" date="2023-06" db="EMBL/GenBank/DDBJ databases">
        <title>Draft genome of Marssonina rosae.</title>
        <authorList>
            <person name="Cheng Q."/>
        </authorList>
    </citation>
    <scope>NUCLEOTIDE SEQUENCE</scope>
    <source>
        <strain evidence="9">R4</strain>
    </source>
</reference>
<evidence type="ECO:0000256" key="6">
    <source>
        <dbReference type="PROSITE-ProRule" id="PRU10141"/>
    </source>
</evidence>
<evidence type="ECO:0000256" key="4">
    <source>
        <dbReference type="ARBA" id="ARBA00022777"/>
    </source>
</evidence>
<dbReference type="GO" id="GO:0043484">
    <property type="term" value="P:regulation of RNA splicing"/>
    <property type="evidence" value="ECO:0007669"/>
    <property type="project" value="TreeGrafter"/>
</dbReference>
<dbReference type="EMBL" id="JAUBYV010000004">
    <property type="protein sequence ID" value="KAK2627053.1"/>
    <property type="molecule type" value="Genomic_DNA"/>
</dbReference>
<keyword evidence="5 6" id="KW-0067">ATP-binding</keyword>
<dbReference type="SUPFAM" id="SSF56112">
    <property type="entry name" value="Protein kinase-like (PK-like)"/>
    <property type="match status" value="1"/>
</dbReference>
<dbReference type="InterPro" id="IPR017441">
    <property type="entry name" value="Protein_kinase_ATP_BS"/>
</dbReference>
<dbReference type="SMART" id="SM00220">
    <property type="entry name" value="S_TKc"/>
    <property type="match status" value="1"/>
</dbReference>
<dbReference type="GO" id="GO:0005524">
    <property type="term" value="F:ATP binding"/>
    <property type="evidence" value="ECO:0007669"/>
    <property type="project" value="UniProtKB-UniRule"/>
</dbReference>
<dbReference type="Gene3D" id="1.10.510.10">
    <property type="entry name" value="Transferase(Phosphotransferase) domain 1"/>
    <property type="match status" value="1"/>
</dbReference>
<dbReference type="GO" id="GO:0004674">
    <property type="term" value="F:protein serine/threonine kinase activity"/>
    <property type="evidence" value="ECO:0007669"/>
    <property type="project" value="UniProtKB-KW"/>
</dbReference>
<keyword evidence="3 6" id="KW-0547">Nucleotide-binding</keyword>
<sequence length="415" mass="47202">MVTTIGMFISRGRTTSCLWSSMHRKMSMVMSPACSKGTAWEEETLSHYKRSQFYNIQLGDTLKERYKILFKIGYGGSSTVWLCRDLLYQPENDPYGLGHPYRALKLGVAQASKKETEILSHLKGQQSDHLGQYLVRTFCDNFEVKDQDNSYTVLIQPPLGKSLLEYQDQQPYRQVIPIMVKNIVVYILHAIDFLHTEAGVIHTDIKPDNILFSLPENEGELLKSLEDIENFQPSKSKIDKDQHHIYKSRTIDTKITGSKEFPILIDFGTAVTFKAPAKCKGVAAPRQYRSPEVILDMEWDSAVDIWSIGVMVCDLLLGKQLFPVNNDLDHLAMMIAYLGPPSLEFLQRSTASFKYFDRQGNFKGSLKSLVPLEVVVGNNEALLEFLRSTLAWMPENRKTARQLSGHNWLPPTKAD</sequence>
<accession>A0AAD9SYV4</accession>
<feature type="domain" description="Protein kinase" evidence="8">
    <location>
        <begin position="66"/>
        <end position="409"/>
    </location>
</feature>
<dbReference type="PANTHER" id="PTHR45646:SF11">
    <property type="entry name" value="SERINE_THREONINE-PROTEIN KINASE DOA"/>
    <property type="match status" value="1"/>
</dbReference>
<evidence type="ECO:0000256" key="3">
    <source>
        <dbReference type="ARBA" id="ARBA00022741"/>
    </source>
</evidence>
<dbReference type="PANTHER" id="PTHR45646">
    <property type="entry name" value="SERINE/THREONINE-PROTEIN KINASE DOA-RELATED"/>
    <property type="match status" value="1"/>
</dbReference>
<name>A0AAD9SYV4_9HELO</name>
<dbReference type="GO" id="GO:0005634">
    <property type="term" value="C:nucleus"/>
    <property type="evidence" value="ECO:0007669"/>
    <property type="project" value="TreeGrafter"/>
</dbReference>
<evidence type="ECO:0000313" key="10">
    <source>
        <dbReference type="Proteomes" id="UP001285354"/>
    </source>
</evidence>
<dbReference type="PROSITE" id="PS00107">
    <property type="entry name" value="PROTEIN_KINASE_ATP"/>
    <property type="match status" value="1"/>
</dbReference>
<organism evidence="9 10">
    <name type="scientific">Diplocarpon rosae</name>
    <dbReference type="NCBI Taxonomy" id="946125"/>
    <lineage>
        <taxon>Eukaryota</taxon>
        <taxon>Fungi</taxon>
        <taxon>Dikarya</taxon>
        <taxon>Ascomycota</taxon>
        <taxon>Pezizomycotina</taxon>
        <taxon>Leotiomycetes</taxon>
        <taxon>Helotiales</taxon>
        <taxon>Drepanopezizaceae</taxon>
        <taxon>Diplocarpon</taxon>
    </lineage>
</organism>
<keyword evidence="1 7" id="KW-0723">Serine/threonine-protein kinase</keyword>
<keyword evidence="2" id="KW-0808">Transferase</keyword>
<proteinExistence type="inferred from homology"/>
<dbReference type="InterPro" id="IPR051175">
    <property type="entry name" value="CLK_kinases"/>
</dbReference>
<feature type="binding site" evidence="6">
    <location>
        <position position="105"/>
    </location>
    <ligand>
        <name>ATP</name>
        <dbReference type="ChEBI" id="CHEBI:30616"/>
    </ligand>
</feature>
<dbReference type="InterPro" id="IPR000719">
    <property type="entry name" value="Prot_kinase_dom"/>
</dbReference>
<keyword evidence="4" id="KW-0418">Kinase</keyword>
<gene>
    <name evidence="9" type="ORF">QTJ16_003019</name>
</gene>